<organism evidence="2">
    <name type="scientific">marine sediment metagenome</name>
    <dbReference type="NCBI Taxonomy" id="412755"/>
    <lineage>
        <taxon>unclassified sequences</taxon>
        <taxon>metagenomes</taxon>
        <taxon>ecological metagenomes</taxon>
    </lineage>
</organism>
<dbReference type="InterPro" id="IPR009642">
    <property type="entry name" value="DUF1236"/>
</dbReference>
<gene>
    <name evidence="2" type="ORF">LCGC14_0113300</name>
</gene>
<name>A0A0F9VD66_9ZZZZ</name>
<dbReference type="Pfam" id="PF06823">
    <property type="entry name" value="DUF1236"/>
    <property type="match status" value="1"/>
</dbReference>
<dbReference type="Pfam" id="PF08239">
    <property type="entry name" value="SH3_3"/>
    <property type="match status" value="1"/>
</dbReference>
<dbReference type="AlphaFoldDB" id="A0A0F9VD66"/>
<accession>A0A0F9VD66</accession>
<evidence type="ECO:0000313" key="2">
    <source>
        <dbReference type="EMBL" id="KKO01975.1"/>
    </source>
</evidence>
<dbReference type="Gene3D" id="2.30.30.40">
    <property type="entry name" value="SH3 Domains"/>
    <property type="match status" value="1"/>
</dbReference>
<dbReference type="InterPro" id="IPR003646">
    <property type="entry name" value="SH3-like_bac-type"/>
</dbReference>
<dbReference type="EMBL" id="LAZR01000033">
    <property type="protein sequence ID" value="KKO01975.1"/>
    <property type="molecule type" value="Genomic_DNA"/>
</dbReference>
<proteinExistence type="predicted"/>
<comment type="caution">
    <text evidence="2">The sequence shown here is derived from an EMBL/GenBank/DDBJ whole genome shotgun (WGS) entry which is preliminary data.</text>
</comment>
<reference evidence="2" key="1">
    <citation type="journal article" date="2015" name="Nature">
        <title>Complex archaea that bridge the gap between prokaryotes and eukaryotes.</title>
        <authorList>
            <person name="Spang A."/>
            <person name="Saw J.H."/>
            <person name="Jorgensen S.L."/>
            <person name="Zaremba-Niedzwiedzka K."/>
            <person name="Martijn J."/>
            <person name="Lind A.E."/>
            <person name="van Eijk R."/>
            <person name="Schleper C."/>
            <person name="Guy L."/>
            <person name="Ettema T.J."/>
        </authorList>
    </citation>
    <scope>NUCLEOTIDE SEQUENCE</scope>
</reference>
<evidence type="ECO:0000259" key="1">
    <source>
        <dbReference type="Pfam" id="PF08239"/>
    </source>
</evidence>
<sequence>MRNAKLGLISAIALATAAPSLASSAEAIAATDLNIRSGPGPQFSVVGVIPGGADANVDGCLAEQRWCKVSHDGVAGWSYSDYLAVDVEKQAVALTTRPASIEVNTVTYENTEETQSDKNAGAAAGATIGALTAYAIGGPIGGIVAGGILGGAAGGAAVDPTTETVTYIKSNPVETVYLDGEVVVGAGLPEMVTTYELPQGELRYVNVNSQTVLVNAETGVIVEVLR</sequence>
<feature type="domain" description="SH3b" evidence="1">
    <location>
        <begin position="32"/>
        <end position="83"/>
    </location>
</feature>
<protein>
    <recommendedName>
        <fullName evidence="1">SH3b domain-containing protein</fullName>
    </recommendedName>
</protein>